<evidence type="ECO:0000256" key="15">
    <source>
        <dbReference type="RuleBase" id="RU365068"/>
    </source>
</evidence>
<dbReference type="InterPro" id="IPR001650">
    <property type="entry name" value="Helicase_C-like"/>
</dbReference>
<evidence type="ECO:0000256" key="9">
    <source>
        <dbReference type="ARBA" id="ARBA00023054"/>
    </source>
</evidence>
<feature type="region of interest" description="Disordered" evidence="16">
    <location>
        <begin position="616"/>
        <end position="636"/>
    </location>
</feature>
<evidence type="ECO:0000313" key="19">
    <source>
        <dbReference type="EMBL" id="ELQ43441.1"/>
    </source>
</evidence>
<keyword evidence="6 14" id="KW-0347">Helicase</keyword>
<dbReference type="AlphaFoldDB" id="A0AA97PQK6"/>
<accession>A0AA97PQK6</accession>
<dbReference type="PANTHER" id="PTHR24031">
    <property type="entry name" value="RNA HELICASE"/>
    <property type="match status" value="1"/>
</dbReference>
<reference evidence="19" key="1">
    <citation type="journal article" date="2012" name="PLoS Genet.">
        <title>Comparative analysis of the genomes of two field isolates of the rice blast fungus Magnaporthe oryzae.</title>
        <authorList>
            <person name="Xue M."/>
            <person name="Yang J."/>
            <person name="Li Z."/>
            <person name="Hu S."/>
            <person name="Yao N."/>
            <person name="Dean R.A."/>
            <person name="Zhao W."/>
            <person name="Shen M."/>
            <person name="Zhang H."/>
            <person name="Li C."/>
            <person name="Liu L."/>
            <person name="Cao L."/>
            <person name="Xu X."/>
            <person name="Xing Y."/>
            <person name="Hsiang T."/>
            <person name="Zhang Z."/>
            <person name="Xu J.R."/>
            <person name="Peng Y.L."/>
        </authorList>
    </citation>
    <scope>NUCLEOTIDE SEQUENCE</scope>
    <source>
        <strain evidence="19">Y34</strain>
    </source>
</reference>
<evidence type="ECO:0000256" key="8">
    <source>
        <dbReference type="ARBA" id="ARBA00022884"/>
    </source>
</evidence>
<keyword evidence="9" id="KW-0175">Coiled coil</keyword>
<comment type="subcellular location">
    <subcellularLocation>
        <location evidence="1">Nucleus</location>
        <location evidence="1">Nucleolus</location>
    </subcellularLocation>
</comment>
<keyword evidence="3" id="KW-0698">rRNA processing</keyword>
<evidence type="ECO:0000256" key="14">
    <source>
        <dbReference type="RuleBase" id="RU000492"/>
    </source>
</evidence>
<keyword evidence="2" id="KW-0690">Ribosome biogenesis</keyword>
<dbReference type="SMR" id="A0AA97PQK6"/>
<evidence type="ECO:0000256" key="5">
    <source>
        <dbReference type="ARBA" id="ARBA00022801"/>
    </source>
</evidence>
<keyword evidence="7 14" id="KW-0067">ATP-binding</keyword>
<dbReference type="GO" id="GO:0016787">
    <property type="term" value="F:hydrolase activity"/>
    <property type="evidence" value="ECO:0007669"/>
    <property type="project" value="UniProtKB-KW"/>
</dbReference>
<dbReference type="SUPFAM" id="SSF52540">
    <property type="entry name" value="P-loop containing nucleoside triphosphate hydrolases"/>
    <property type="match status" value="1"/>
</dbReference>
<dbReference type="InterPro" id="IPR027417">
    <property type="entry name" value="P-loop_NTPase"/>
</dbReference>
<dbReference type="Pfam" id="PF23681">
    <property type="entry name" value="CTT_SPB4"/>
    <property type="match status" value="1"/>
</dbReference>
<dbReference type="GO" id="GO:0005524">
    <property type="term" value="F:ATP binding"/>
    <property type="evidence" value="ECO:0007669"/>
    <property type="project" value="UniProtKB-UniRule"/>
</dbReference>
<keyword evidence="8 15" id="KW-0694">RNA-binding</keyword>
<evidence type="ECO:0000256" key="7">
    <source>
        <dbReference type="ARBA" id="ARBA00022840"/>
    </source>
</evidence>
<evidence type="ECO:0000259" key="18">
    <source>
        <dbReference type="PROSITE" id="PS51194"/>
    </source>
</evidence>
<organism evidence="19">
    <name type="scientific">Pyricularia oryzae (strain Y34)</name>
    <name type="common">Rice blast fungus</name>
    <name type="synonym">Magnaporthe oryzae</name>
    <dbReference type="NCBI Taxonomy" id="1143189"/>
    <lineage>
        <taxon>Eukaryota</taxon>
        <taxon>Fungi</taxon>
        <taxon>Dikarya</taxon>
        <taxon>Ascomycota</taxon>
        <taxon>Pezizomycotina</taxon>
        <taxon>Sordariomycetes</taxon>
        <taxon>Sordariomycetidae</taxon>
        <taxon>Magnaporthales</taxon>
        <taxon>Pyriculariaceae</taxon>
        <taxon>Pyricularia</taxon>
    </lineage>
</organism>
<dbReference type="InterPro" id="IPR011545">
    <property type="entry name" value="DEAD/DEAH_box_helicase_dom"/>
</dbReference>
<dbReference type="InterPro" id="IPR025313">
    <property type="entry name" value="SPB4-like_CTE"/>
</dbReference>
<dbReference type="InterPro" id="IPR056330">
    <property type="entry name" value="CTT_SPB4"/>
</dbReference>
<dbReference type="EC" id="3.6.4.13" evidence="15"/>
<dbReference type="PROSITE" id="PS51192">
    <property type="entry name" value="HELICASE_ATP_BIND_1"/>
    <property type="match status" value="1"/>
</dbReference>
<proteinExistence type="inferred from homology"/>
<keyword evidence="5 14" id="KW-0378">Hydrolase</keyword>
<sequence>MAPEKAPQKFSRSWDALTPPLADFILEAVASMGFNELTPVQAATLPLFRGNKDVVVEAVTGSGKTLAYLIPIIDKILRRDDVLKRHHVGAIIVSPTRELATQIHSVLSSLISFHAPSAEFSSFLKGDEKRPDTIVPVLIPQLLVGGTVKVAQDLSTFLRLSPNILVGTPGRLSELLSSPYVHTPQSSFEVLVLDEADRLLDQGFQKELQRILGFLPKQRRTGLFSASVSDAVGELVRAGLRNPQRIAVTVKRLTDGGVIEDRKTPASLQMSYLSVPASQKWPALIQFLRKVEPTPLRTIIFVSSCFAVKYFHAVIASLLPKDVSLIPLHGKQEPQVREKCFDRFVGSSSPSILLTTDVAARGLDIPQVDVVFQFDPPSDPKTFVHRAGRAGRAGRRGLAVALLLPGREQDYVGFLEVRKTPITPLTNPEIKVSDEEVKLFAAQVRKQATADREVFQLSQRAFVSWARSYIEHKATSIFRITDVDWLDTAQGWGLVTLPKMPELKGSGIDRSLGHGIDIESIPFKDKAKEKKRQEELAQAEEDRKNGVLSAKAAALAAKRKNNEAWSGRQGQEDTRTERRERKQRKREAVKVSKMTDEEKAEQKRLEDMIAEVRRRNQEAAALASKDGGDDGFEGFD</sequence>
<comment type="similarity">
    <text evidence="12">Belongs to the DEAD box helicase family. DDX55/SPB4 subfamily.</text>
</comment>
<comment type="catalytic activity">
    <reaction evidence="15">
        <text>ATP + H2O = ADP + phosphate + H(+)</text>
        <dbReference type="Rhea" id="RHEA:13065"/>
        <dbReference type="ChEBI" id="CHEBI:15377"/>
        <dbReference type="ChEBI" id="CHEBI:15378"/>
        <dbReference type="ChEBI" id="CHEBI:30616"/>
        <dbReference type="ChEBI" id="CHEBI:43474"/>
        <dbReference type="ChEBI" id="CHEBI:456216"/>
        <dbReference type="EC" id="3.6.4.13"/>
    </reaction>
</comment>
<dbReference type="Pfam" id="PF13959">
    <property type="entry name" value="CTE_SPB4"/>
    <property type="match status" value="1"/>
</dbReference>
<dbReference type="InterPro" id="IPR000629">
    <property type="entry name" value="RNA-helicase_DEAD-box_CS"/>
</dbReference>
<dbReference type="SMART" id="SM00490">
    <property type="entry name" value="HELICc"/>
    <property type="match status" value="1"/>
</dbReference>
<comment type="function">
    <text evidence="15">RNA helicase.</text>
</comment>
<evidence type="ECO:0000256" key="10">
    <source>
        <dbReference type="ARBA" id="ARBA00023242"/>
    </source>
</evidence>
<feature type="compositionally biased region" description="Basic and acidic residues" evidence="16">
    <location>
        <begin position="570"/>
        <end position="604"/>
    </location>
</feature>
<feature type="domain" description="Helicase ATP-binding" evidence="17">
    <location>
        <begin position="45"/>
        <end position="246"/>
    </location>
</feature>
<dbReference type="Pfam" id="PF00270">
    <property type="entry name" value="DEAD"/>
    <property type="match status" value="1"/>
</dbReference>
<feature type="region of interest" description="Disordered" evidence="16">
    <location>
        <begin position="523"/>
        <end position="604"/>
    </location>
</feature>
<dbReference type="GO" id="GO:0003724">
    <property type="term" value="F:RNA helicase activity"/>
    <property type="evidence" value="ECO:0007669"/>
    <property type="project" value="UniProtKB-EC"/>
</dbReference>
<dbReference type="GO" id="GO:0006364">
    <property type="term" value="P:rRNA processing"/>
    <property type="evidence" value="ECO:0007669"/>
    <property type="project" value="UniProtKB-KW"/>
</dbReference>
<keyword evidence="10" id="KW-0539">Nucleus</keyword>
<name>A0AA97PQK6_PYRO3</name>
<dbReference type="Gene3D" id="3.40.50.300">
    <property type="entry name" value="P-loop containing nucleotide triphosphate hydrolases"/>
    <property type="match status" value="2"/>
</dbReference>
<dbReference type="SMART" id="SM00487">
    <property type="entry name" value="DEXDc"/>
    <property type="match status" value="1"/>
</dbReference>
<evidence type="ECO:0000256" key="11">
    <source>
        <dbReference type="ARBA" id="ARBA00037566"/>
    </source>
</evidence>
<evidence type="ECO:0000256" key="13">
    <source>
        <dbReference type="ARBA" id="ARBA00038757"/>
    </source>
</evidence>
<feature type="compositionally biased region" description="Basic and acidic residues" evidence="16">
    <location>
        <begin position="523"/>
        <end position="545"/>
    </location>
</feature>
<dbReference type="PROSITE" id="PS51194">
    <property type="entry name" value="HELICASE_CTER"/>
    <property type="match status" value="1"/>
</dbReference>
<evidence type="ECO:0000256" key="3">
    <source>
        <dbReference type="ARBA" id="ARBA00022552"/>
    </source>
</evidence>
<dbReference type="Proteomes" id="UP000011086">
    <property type="component" value="Unassembled WGS sequence"/>
</dbReference>
<keyword evidence="4 14" id="KW-0547">Nucleotide-binding</keyword>
<comment type="subunit">
    <text evidence="13">Component of pre-60S ribosomal complexes.</text>
</comment>
<dbReference type="Pfam" id="PF00271">
    <property type="entry name" value="Helicase_C"/>
    <property type="match status" value="1"/>
</dbReference>
<dbReference type="CDD" id="cd17960">
    <property type="entry name" value="DEADc_DDX55"/>
    <property type="match status" value="1"/>
</dbReference>
<feature type="domain" description="Helicase C-terminal" evidence="18">
    <location>
        <begin position="283"/>
        <end position="438"/>
    </location>
</feature>
<evidence type="ECO:0000256" key="6">
    <source>
        <dbReference type="ARBA" id="ARBA00022806"/>
    </source>
</evidence>
<gene>
    <name evidence="19" type="ORF">OOU_Y34scaffold00151g9</name>
</gene>
<comment type="function">
    <text evidence="11">ATP-binding RNA helicase involved in the biogenesis of 60S ribosomal subunits. Binds 90S pre-ribosomal particles and dissociates from pre-60S ribosomal particles after processing of 27SB pre-rRNA. Required for the normal formation of 18S rRNA through the processing of pre-rRNAs at sites A0, A1 and A2, and the normal formation of 25S and 5.8S rRNAs through the processing of pre-rRNAs at sites C1 and C2.</text>
</comment>
<dbReference type="GO" id="GO:0003723">
    <property type="term" value="F:RNA binding"/>
    <property type="evidence" value="ECO:0007669"/>
    <property type="project" value="UniProtKB-UniRule"/>
</dbReference>
<evidence type="ECO:0000256" key="16">
    <source>
        <dbReference type="SAM" id="MobiDB-lite"/>
    </source>
</evidence>
<dbReference type="InterPro" id="IPR014001">
    <property type="entry name" value="Helicase_ATP-bd"/>
</dbReference>
<dbReference type="PROSITE" id="PS00039">
    <property type="entry name" value="DEAD_ATP_HELICASE"/>
    <property type="match status" value="1"/>
</dbReference>
<dbReference type="SMART" id="SM01178">
    <property type="entry name" value="DUF4217"/>
    <property type="match status" value="1"/>
</dbReference>
<evidence type="ECO:0000259" key="17">
    <source>
        <dbReference type="PROSITE" id="PS51192"/>
    </source>
</evidence>
<evidence type="ECO:0000256" key="2">
    <source>
        <dbReference type="ARBA" id="ARBA00022517"/>
    </source>
</evidence>
<dbReference type="GO" id="GO:0005730">
    <property type="term" value="C:nucleolus"/>
    <property type="evidence" value="ECO:0007669"/>
    <property type="project" value="UniProtKB-SubCell"/>
</dbReference>
<dbReference type="EMBL" id="JH793586">
    <property type="protein sequence ID" value="ELQ43441.1"/>
    <property type="molecule type" value="Genomic_DNA"/>
</dbReference>
<evidence type="ECO:0000256" key="4">
    <source>
        <dbReference type="ARBA" id="ARBA00022741"/>
    </source>
</evidence>
<evidence type="ECO:0000256" key="1">
    <source>
        <dbReference type="ARBA" id="ARBA00004604"/>
    </source>
</evidence>
<dbReference type="CDD" id="cd18787">
    <property type="entry name" value="SF2_C_DEAD"/>
    <property type="match status" value="1"/>
</dbReference>
<evidence type="ECO:0000256" key="12">
    <source>
        <dbReference type="ARBA" id="ARBA00038002"/>
    </source>
</evidence>
<protein>
    <recommendedName>
        <fullName evidence="15">ATP-dependent RNA helicase</fullName>
        <ecNumber evidence="15">3.6.4.13</ecNumber>
    </recommendedName>
</protein>
<comment type="domain">
    <text evidence="15">The Q motif is unique to and characteristic of the DEAD box family of RNA helicases and controls ATP binding and hydrolysis.</text>
</comment>